<reference evidence="3" key="1">
    <citation type="journal article" date="2018" name="Gigascience">
        <title>Genome assembly of the Pink Ipe (Handroanthus impetiginosus, Bignoniaceae), a highly valued, ecologically keystone Neotropical timber forest tree.</title>
        <authorList>
            <person name="Silva-Junior O.B."/>
            <person name="Grattapaglia D."/>
            <person name="Novaes E."/>
            <person name="Collevatti R.G."/>
        </authorList>
    </citation>
    <scope>NUCLEOTIDE SEQUENCE [LARGE SCALE GENOMIC DNA]</scope>
    <source>
        <strain evidence="3">cv. UFG-1</strain>
    </source>
</reference>
<proteinExistence type="predicted"/>
<keyword evidence="3" id="KW-1185">Reference proteome</keyword>
<protein>
    <submittedName>
        <fullName evidence="2">Uncharacterized protein</fullName>
    </submittedName>
</protein>
<dbReference type="Proteomes" id="UP000231279">
    <property type="component" value="Unassembled WGS sequence"/>
</dbReference>
<feature type="compositionally biased region" description="Polar residues" evidence="1">
    <location>
        <begin position="8"/>
        <end position="19"/>
    </location>
</feature>
<dbReference type="EMBL" id="NKXS01000422">
    <property type="protein sequence ID" value="PIN24337.1"/>
    <property type="molecule type" value="Genomic_DNA"/>
</dbReference>
<name>A0A2G9I3J7_9LAMI</name>
<sequence>MFIDKRTLSSNTTPGSSNLTTPATATPATDLNGISEFVLRSSADSPFLPPSYKTIPARISYPPSPSARPGAIRSISAMSWPIPAPTVSTVTISYTELKDPIADILEKVELGFGPNGLGILSISDKLQPFIFMLSPASV</sequence>
<evidence type="ECO:0000313" key="3">
    <source>
        <dbReference type="Proteomes" id="UP000231279"/>
    </source>
</evidence>
<feature type="region of interest" description="Disordered" evidence="1">
    <location>
        <begin position="1"/>
        <end position="26"/>
    </location>
</feature>
<accession>A0A2G9I3J7</accession>
<dbReference type="STRING" id="429701.A0A2G9I3J7"/>
<gene>
    <name evidence="2" type="ORF">CDL12_02933</name>
</gene>
<dbReference type="AlphaFoldDB" id="A0A2G9I3J7"/>
<dbReference type="OrthoDB" id="438224at2759"/>
<evidence type="ECO:0000313" key="2">
    <source>
        <dbReference type="EMBL" id="PIN24337.1"/>
    </source>
</evidence>
<organism evidence="2 3">
    <name type="scientific">Handroanthus impetiginosus</name>
    <dbReference type="NCBI Taxonomy" id="429701"/>
    <lineage>
        <taxon>Eukaryota</taxon>
        <taxon>Viridiplantae</taxon>
        <taxon>Streptophyta</taxon>
        <taxon>Embryophyta</taxon>
        <taxon>Tracheophyta</taxon>
        <taxon>Spermatophyta</taxon>
        <taxon>Magnoliopsida</taxon>
        <taxon>eudicotyledons</taxon>
        <taxon>Gunneridae</taxon>
        <taxon>Pentapetalae</taxon>
        <taxon>asterids</taxon>
        <taxon>lamiids</taxon>
        <taxon>Lamiales</taxon>
        <taxon>Bignoniaceae</taxon>
        <taxon>Crescentiina</taxon>
        <taxon>Tabebuia alliance</taxon>
        <taxon>Handroanthus</taxon>
    </lineage>
</organism>
<comment type="caution">
    <text evidence="2">The sequence shown here is derived from an EMBL/GenBank/DDBJ whole genome shotgun (WGS) entry which is preliminary data.</text>
</comment>
<evidence type="ECO:0000256" key="1">
    <source>
        <dbReference type="SAM" id="MobiDB-lite"/>
    </source>
</evidence>